<evidence type="ECO:0000313" key="3">
    <source>
        <dbReference type="WBParaSite" id="ACAC_0000451401-mRNA-1"/>
    </source>
</evidence>
<organism evidence="2 3">
    <name type="scientific">Angiostrongylus cantonensis</name>
    <name type="common">Rat lungworm</name>
    <dbReference type="NCBI Taxonomy" id="6313"/>
    <lineage>
        <taxon>Eukaryota</taxon>
        <taxon>Metazoa</taxon>
        <taxon>Ecdysozoa</taxon>
        <taxon>Nematoda</taxon>
        <taxon>Chromadorea</taxon>
        <taxon>Rhabditida</taxon>
        <taxon>Rhabditina</taxon>
        <taxon>Rhabditomorpha</taxon>
        <taxon>Strongyloidea</taxon>
        <taxon>Metastrongylidae</taxon>
        <taxon>Angiostrongylus</taxon>
    </lineage>
</organism>
<proteinExistence type="predicted"/>
<reference evidence="2" key="1">
    <citation type="submission" date="2012-09" db="EMBL/GenBank/DDBJ databases">
        <authorList>
            <person name="Martin A.A."/>
        </authorList>
    </citation>
    <scope>NUCLEOTIDE SEQUENCE</scope>
</reference>
<feature type="region of interest" description="Disordered" evidence="1">
    <location>
        <begin position="271"/>
        <end position="291"/>
    </location>
</feature>
<evidence type="ECO:0000256" key="1">
    <source>
        <dbReference type="SAM" id="MobiDB-lite"/>
    </source>
</evidence>
<protein>
    <submittedName>
        <fullName evidence="3">SDP_N domain-containing protein</fullName>
    </submittedName>
</protein>
<dbReference type="STRING" id="6313.A0A0K0D369"/>
<dbReference type="AlphaFoldDB" id="A0A0K0D369"/>
<accession>A0A0K0D369</accession>
<evidence type="ECO:0000313" key="2">
    <source>
        <dbReference type="Proteomes" id="UP000035642"/>
    </source>
</evidence>
<keyword evidence="2" id="KW-1185">Reference proteome</keyword>
<reference evidence="3" key="2">
    <citation type="submission" date="2017-02" db="UniProtKB">
        <authorList>
            <consortium name="WormBaseParasite"/>
        </authorList>
    </citation>
    <scope>IDENTIFICATION</scope>
</reference>
<sequence length="349" mass="42464">MSLSLTILSFQSHVETRTQHDDDLLAEKCYSRKIHRETYSHSPPVETLRRSSEISESFPTRTTADYWRSALPQRERRHESYELRDRTTKRDYAPDYDARKAVVREEYKFDEMYCKRNYRPDVGQRSDYYYPRTTEVPIQRLETDYYRSTSRPRPFLTARSKSSDMILEKEYNCRRDDGRISDVIHRFYDRDGNSINRQVKRGCDLDIRRDYSPARDKRRRSLRDSHVHPRMSKSLERRYEERHEYEEMEKRMWIPDKRVVESRDWRDVINQQRQATPGRPPDTQRIRDASSSLGNLPAIINRKLEETRKLEKEQRQTTEYGYRRTMDDRYTDIDNYDKATNYGRFEKVR</sequence>
<dbReference type="Proteomes" id="UP000035642">
    <property type="component" value="Unassembled WGS sequence"/>
</dbReference>
<name>A0A0K0D369_ANGCA</name>
<dbReference type="WBParaSite" id="ACAC_0000451401-mRNA-1">
    <property type="protein sequence ID" value="ACAC_0000451401-mRNA-1"/>
    <property type="gene ID" value="ACAC_0000451401"/>
</dbReference>